<feature type="transmembrane region" description="Helical" evidence="1">
    <location>
        <begin position="34"/>
        <end position="54"/>
    </location>
</feature>
<evidence type="ECO:0000313" key="3">
    <source>
        <dbReference type="Proteomes" id="UP000683925"/>
    </source>
</evidence>
<protein>
    <recommendedName>
        <fullName evidence="4">Transmembrane protein</fullName>
    </recommendedName>
</protein>
<keyword evidence="3" id="KW-1185">Reference proteome</keyword>
<keyword evidence="1" id="KW-0812">Transmembrane</keyword>
<proteinExistence type="predicted"/>
<evidence type="ECO:0008006" key="4">
    <source>
        <dbReference type="Google" id="ProtNLM"/>
    </source>
</evidence>
<name>A0A8S1RSD8_PAROT</name>
<keyword evidence="1" id="KW-1133">Transmembrane helix</keyword>
<organism evidence="2 3">
    <name type="scientific">Paramecium octaurelia</name>
    <dbReference type="NCBI Taxonomy" id="43137"/>
    <lineage>
        <taxon>Eukaryota</taxon>
        <taxon>Sar</taxon>
        <taxon>Alveolata</taxon>
        <taxon>Ciliophora</taxon>
        <taxon>Intramacronucleata</taxon>
        <taxon>Oligohymenophorea</taxon>
        <taxon>Peniculida</taxon>
        <taxon>Parameciidae</taxon>
        <taxon>Paramecium</taxon>
    </lineage>
</organism>
<evidence type="ECO:0000313" key="2">
    <source>
        <dbReference type="EMBL" id="CAD8131811.1"/>
    </source>
</evidence>
<comment type="caution">
    <text evidence="2">The sequence shown here is derived from an EMBL/GenBank/DDBJ whole genome shotgun (WGS) entry which is preliminary data.</text>
</comment>
<sequence length="116" mass="13718">MLEFNHISESHQMIEFNVCLNIQVMNNQSPQPTIFSRMIFQYFTLIPTFLIFLINNTKEKGGLSSFLAPQPTMIQILLLIIYMQTNRLRTKEFGTIQNLKFNKWLLSNSIRINYQI</sequence>
<gene>
    <name evidence="2" type="ORF">POCTA_138.1.T0030116</name>
</gene>
<keyword evidence="1" id="KW-0472">Membrane</keyword>
<accession>A0A8S1RSD8</accession>
<evidence type="ECO:0000256" key="1">
    <source>
        <dbReference type="SAM" id="Phobius"/>
    </source>
</evidence>
<reference evidence="2" key="1">
    <citation type="submission" date="2021-01" db="EMBL/GenBank/DDBJ databases">
        <authorList>
            <consortium name="Genoscope - CEA"/>
            <person name="William W."/>
        </authorList>
    </citation>
    <scope>NUCLEOTIDE SEQUENCE</scope>
</reference>
<dbReference type="AlphaFoldDB" id="A0A8S1RSD8"/>
<dbReference type="EMBL" id="CAJJDP010000001">
    <property type="protein sequence ID" value="CAD8131811.1"/>
    <property type="molecule type" value="Genomic_DNA"/>
</dbReference>
<dbReference type="Proteomes" id="UP000683925">
    <property type="component" value="Unassembled WGS sequence"/>
</dbReference>
<feature type="transmembrane region" description="Helical" evidence="1">
    <location>
        <begin position="66"/>
        <end position="83"/>
    </location>
</feature>